<dbReference type="HOGENOM" id="CLU_1734846_0_0_1"/>
<name>F0W8I8_9STRA</name>
<organism evidence="1">
    <name type="scientific">Albugo laibachii Nc14</name>
    <dbReference type="NCBI Taxonomy" id="890382"/>
    <lineage>
        <taxon>Eukaryota</taxon>
        <taxon>Sar</taxon>
        <taxon>Stramenopiles</taxon>
        <taxon>Oomycota</taxon>
        <taxon>Peronosporomycetes</taxon>
        <taxon>Albuginales</taxon>
        <taxon>Albuginaceae</taxon>
        <taxon>Albugo</taxon>
    </lineage>
</organism>
<gene>
    <name evidence="1" type="primary">AlNc14C35G3114</name>
    <name evidence="1" type="ORF">ALNC14_035860</name>
</gene>
<protein>
    <submittedName>
        <fullName evidence="1">PREDICTED: RETRotransposonlike family member (Retr1)like putative</fullName>
    </submittedName>
</protein>
<reference evidence="1" key="2">
    <citation type="submission" date="2011-02" db="EMBL/GenBank/DDBJ databases">
        <authorList>
            <person name="MacLean D."/>
        </authorList>
    </citation>
    <scope>NUCLEOTIDE SEQUENCE</scope>
</reference>
<dbReference type="SUPFAM" id="SSF56672">
    <property type="entry name" value="DNA/RNA polymerases"/>
    <property type="match status" value="1"/>
</dbReference>
<dbReference type="Gene3D" id="3.10.10.10">
    <property type="entry name" value="HIV Type 1 Reverse Transcriptase, subunit A, domain 1"/>
    <property type="match status" value="1"/>
</dbReference>
<evidence type="ECO:0000313" key="1">
    <source>
        <dbReference type="EMBL" id="CCA17443.1"/>
    </source>
</evidence>
<dbReference type="PANTHER" id="PTHR33064:SF37">
    <property type="entry name" value="RIBONUCLEASE H"/>
    <property type="match status" value="1"/>
</dbReference>
<reference evidence="1" key="1">
    <citation type="journal article" date="2011" name="PLoS Biol.">
        <title>Gene gain and loss during evolution of obligate parasitism in the white rust pathogen of Arabidopsis thaliana.</title>
        <authorList>
            <person name="Kemen E."/>
            <person name="Gardiner A."/>
            <person name="Schultz-Larsen T."/>
            <person name="Kemen A.C."/>
            <person name="Balmuth A.L."/>
            <person name="Robert-Seilaniantz A."/>
            <person name="Bailey K."/>
            <person name="Holub E."/>
            <person name="Studholme D.J."/>
            <person name="Maclean D."/>
            <person name="Jones J.D."/>
        </authorList>
    </citation>
    <scope>NUCLEOTIDE SEQUENCE</scope>
</reference>
<proteinExistence type="predicted"/>
<dbReference type="Gene3D" id="3.30.70.270">
    <property type="match status" value="1"/>
</dbReference>
<dbReference type="PANTHER" id="PTHR33064">
    <property type="entry name" value="POL PROTEIN"/>
    <property type="match status" value="1"/>
</dbReference>
<dbReference type="InterPro" id="IPR051320">
    <property type="entry name" value="Viral_Replic_Matur_Polypro"/>
</dbReference>
<dbReference type="InterPro" id="IPR043128">
    <property type="entry name" value="Rev_trsase/Diguanyl_cyclase"/>
</dbReference>
<accession>F0W8I8</accession>
<dbReference type="InterPro" id="IPR043502">
    <property type="entry name" value="DNA/RNA_pol_sf"/>
</dbReference>
<dbReference type="AlphaFoldDB" id="F0W8I8"/>
<dbReference type="EMBL" id="FR824080">
    <property type="protein sequence ID" value="CCA17443.1"/>
    <property type="molecule type" value="Genomic_DNA"/>
</dbReference>
<sequence length="151" mass="17423">MEPVLARSRRYPPLHRDYLKEHISSLEKYNLVYRNSDSRWGSAPRIVSNKEVGSYGMTVYLRTVNAFKISMAWPMPHLEVVLASLDGSSCYFSLDCFRFYWQLLLPENSRDYFTVLTPDELYTEKRIIMGSTDAVAFAQQVAESVLIPALN</sequence>